<feature type="compositionally biased region" description="Acidic residues" evidence="1">
    <location>
        <begin position="250"/>
        <end position="261"/>
    </location>
</feature>
<reference evidence="2 3" key="1">
    <citation type="journal article" date="2022" name="G3 (Bethesda)">
        <title>Whole-genome sequence and methylome profiling of the almond [Prunus dulcis (Mill.) D.A. Webb] cultivar 'Nonpareil'.</title>
        <authorList>
            <person name="D'Amico-Willman K.M."/>
            <person name="Ouma W.Z."/>
            <person name="Meulia T."/>
            <person name="Sideli G.M."/>
            <person name="Gradziel T.M."/>
            <person name="Fresnedo-Ramirez J."/>
        </authorList>
    </citation>
    <scope>NUCLEOTIDE SEQUENCE [LARGE SCALE GENOMIC DNA]</scope>
    <source>
        <strain evidence="2">Clone GOH B32 T37-40</strain>
    </source>
</reference>
<feature type="compositionally biased region" description="Polar residues" evidence="1">
    <location>
        <begin position="177"/>
        <end position="196"/>
    </location>
</feature>
<evidence type="ECO:0000313" key="2">
    <source>
        <dbReference type="EMBL" id="KAI5325018.1"/>
    </source>
</evidence>
<protein>
    <recommendedName>
        <fullName evidence="4">Retrovirus-related Pol polyprotein from transposon TNT 1-94</fullName>
    </recommendedName>
</protein>
<comment type="caution">
    <text evidence="2">The sequence shown here is derived from an EMBL/GenBank/DDBJ whole genome shotgun (WGS) entry which is preliminary data.</text>
</comment>
<dbReference type="Pfam" id="PF14223">
    <property type="entry name" value="Retrotran_gag_2"/>
    <property type="match status" value="1"/>
</dbReference>
<feature type="compositionally biased region" description="Polar residues" evidence="1">
    <location>
        <begin position="240"/>
        <end position="249"/>
    </location>
</feature>
<dbReference type="EMBL" id="JAJFAZ020000006">
    <property type="protein sequence ID" value="KAI5325018.1"/>
    <property type="molecule type" value="Genomic_DNA"/>
</dbReference>
<feature type="region of interest" description="Disordered" evidence="1">
    <location>
        <begin position="305"/>
        <end position="339"/>
    </location>
</feature>
<dbReference type="PANTHER" id="PTHR35317">
    <property type="entry name" value="OS04G0629600 PROTEIN"/>
    <property type="match status" value="1"/>
</dbReference>
<accession>A0AAD4VII0</accession>
<feature type="compositionally biased region" description="Basic and acidic residues" evidence="1">
    <location>
        <begin position="330"/>
        <end position="339"/>
    </location>
</feature>
<evidence type="ECO:0008006" key="4">
    <source>
        <dbReference type="Google" id="ProtNLM"/>
    </source>
</evidence>
<gene>
    <name evidence="2" type="ORF">L3X38_034091</name>
</gene>
<sequence>MAGSGAAELRTPILMKDARALGLIQSAVSDQLFPRIVNEETSKGAWDILKLEFRGDKQVRNVKLQGLHREFEYTRMKDSESLSIYLVRLFNMLNQMKSYGEELSRERIVQKLLFSLPKSYDSICSVIEHSKDLETLEVQAVVASLKSFELILDRHTENSSERAFASLNVEEKKPKNESFSGNQSFQKSAPGTQSFQKHWKPNDGNIAACKHCDRNQDYALNPDLNAPLQIHEEVIALEEPSQSLDTQTQADEDTTLQDESIEGSSQAIDHTPKKWKSINDIMAQCNMCIMEPENFEEADLDVKGPAPNFPQIRDESFGIPDITPMPGPLTKDRDFLPKF</sequence>
<dbReference type="AlphaFoldDB" id="A0AAD4VII0"/>
<evidence type="ECO:0000313" key="3">
    <source>
        <dbReference type="Proteomes" id="UP001054821"/>
    </source>
</evidence>
<organism evidence="2 3">
    <name type="scientific">Prunus dulcis</name>
    <name type="common">Almond</name>
    <name type="synonym">Amygdalus dulcis</name>
    <dbReference type="NCBI Taxonomy" id="3755"/>
    <lineage>
        <taxon>Eukaryota</taxon>
        <taxon>Viridiplantae</taxon>
        <taxon>Streptophyta</taxon>
        <taxon>Embryophyta</taxon>
        <taxon>Tracheophyta</taxon>
        <taxon>Spermatophyta</taxon>
        <taxon>Magnoliopsida</taxon>
        <taxon>eudicotyledons</taxon>
        <taxon>Gunneridae</taxon>
        <taxon>Pentapetalae</taxon>
        <taxon>rosids</taxon>
        <taxon>fabids</taxon>
        <taxon>Rosales</taxon>
        <taxon>Rosaceae</taxon>
        <taxon>Amygdaloideae</taxon>
        <taxon>Amygdaleae</taxon>
        <taxon>Prunus</taxon>
    </lineage>
</organism>
<dbReference type="Proteomes" id="UP001054821">
    <property type="component" value="Chromosome 6"/>
</dbReference>
<name>A0AAD4VII0_PRUDU</name>
<feature type="region of interest" description="Disordered" evidence="1">
    <location>
        <begin position="239"/>
        <end position="272"/>
    </location>
</feature>
<keyword evidence="3" id="KW-1185">Reference proteome</keyword>
<evidence type="ECO:0000256" key="1">
    <source>
        <dbReference type="SAM" id="MobiDB-lite"/>
    </source>
</evidence>
<feature type="region of interest" description="Disordered" evidence="1">
    <location>
        <begin position="169"/>
        <end position="198"/>
    </location>
</feature>
<proteinExistence type="predicted"/>
<dbReference type="PANTHER" id="PTHR35317:SF35">
    <property type="entry name" value="DUF4219 DOMAIN-CONTAINING PROTEIN"/>
    <property type="match status" value="1"/>
</dbReference>